<comment type="caution">
    <text evidence="1">The sequence shown here is derived from an EMBL/GenBank/DDBJ whole genome shotgun (WGS) entry which is preliminary data.</text>
</comment>
<dbReference type="SUPFAM" id="SSF140804">
    <property type="entry name" value="YidB-like"/>
    <property type="match status" value="1"/>
</dbReference>
<gene>
    <name evidence="1" type="ORF">JJB09_12825</name>
</gene>
<evidence type="ECO:0000313" key="2">
    <source>
        <dbReference type="Proteomes" id="UP000633219"/>
    </source>
</evidence>
<dbReference type="Proteomes" id="UP000633219">
    <property type="component" value="Unassembled WGS sequence"/>
</dbReference>
<sequence length="115" mass="11754">MSLLDNIGNLISDAMAGKQIDLMSLAQQALGNSGGMAQILNQLQQAGLGEQVSSWLGNSGNLPISAEQIKAALGNEQLANLAASLGIDINQVASVLSQQLPDAVDKASPNGQLDS</sequence>
<dbReference type="InterPro" id="IPR027405">
    <property type="entry name" value="YidB-like"/>
</dbReference>
<proteinExistence type="predicted"/>
<dbReference type="AlphaFoldDB" id="A0A936YQX0"/>
<evidence type="ECO:0000313" key="1">
    <source>
        <dbReference type="EMBL" id="MBL0372911.1"/>
    </source>
</evidence>
<accession>A0A936YQX0</accession>
<dbReference type="Pfam" id="PF20159">
    <property type="entry name" value="YidB"/>
    <property type="match status" value="1"/>
</dbReference>
<dbReference type="Gene3D" id="1.10.10.690">
    <property type="entry name" value="YidB-like"/>
    <property type="match status" value="1"/>
</dbReference>
<keyword evidence="2" id="KW-1185">Reference proteome</keyword>
<name>A0A936YQX0_9HYPH</name>
<dbReference type="RefSeq" id="WP_201658447.1">
    <property type="nucleotide sequence ID" value="NZ_JAEQNC010000006.1"/>
</dbReference>
<dbReference type="EMBL" id="JAEQNC010000006">
    <property type="protein sequence ID" value="MBL0372911.1"/>
    <property type="molecule type" value="Genomic_DNA"/>
</dbReference>
<protein>
    <submittedName>
        <fullName evidence="1">DUF937 domain-containing protein</fullName>
    </submittedName>
</protein>
<dbReference type="InterPro" id="IPR045372">
    <property type="entry name" value="YidB"/>
</dbReference>
<organism evidence="1 2">
    <name type="scientific">Rhizobium setariae</name>
    <dbReference type="NCBI Taxonomy" id="2801340"/>
    <lineage>
        <taxon>Bacteria</taxon>
        <taxon>Pseudomonadati</taxon>
        <taxon>Pseudomonadota</taxon>
        <taxon>Alphaproteobacteria</taxon>
        <taxon>Hyphomicrobiales</taxon>
        <taxon>Rhizobiaceae</taxon>
        <taxon>Rhizobium/Agrobacterium group</taxon>
        <taxon>Rhizobium</taxon>
    </lineage>
</organism>
<reference evidence="1" key="1">
    <citation type="submission" date="2021-01" db="EMBL/GenBank/DDBJ databases">
        <title>Rhizobium sp. strain KVB221 16S ribosomal RNA gene Genome sequencing and assembly.</title>
        <authorList>
            <person name="Kang M."/>
        </authorList>
    </citation>
    <scope>NUCLEOTIDE SEQUENCE</scope>
    <source>
        <strain evidence="1">KVB221</strain>
    </source>
</reference>